<evidence type="ECO:0000313" key="10">
    <source>
        <dbReference type="Proteomes" id="UP001201262"/>
    </source>
</evidence>
<dbReference type="InterPro" id="IPR016035">
    <property type="entry name" value="Acyl_Trfase/lysoPLipase"/>
</dbReference>
<dbReference type="Gene3D" id="3.10.129.110">
    <property type="entry name" value="Polyketide synthase dehydratase"/>
    <property type="match status" value="1"/>
</dbReference>
<evidence type="ECO:0000259" key="8">
    <source>
        <dbReference type="PROSITE" id="PS52019"/>
    </source>
</evidence>
<dbReference type="EMBL" id="JAJTJA010000002">
    <property type="protein sequence ID" value="KAH8703676.1"/>
    <property type="molecule type" value="Genomic_DNA"/>
</dbReference>
<dbReference type="NCBIfam" id="TIGR04532">
    <property type="entry name" value="PT_fungal_PKS"/>
    <property type="match status" value="1"/>
</dbReference>
<evidence type="ECO:0000259" key="6">
    <source>
        <dbReference type="PROSITE" id="PS50075"/>
    </source>
</evidence>
<dbReference type="GO" id="GO:0044550">
    <property type="term" value="P:secondary metabolite biosynthetic process"/>
    <property type="evidence" value="ECO:0007669"/>
    <property type="project" value="TreeGrafter"/>
</dbReference>
<dbReference type="PROSITE" id="PS00606">
    <property type="entry name" value="KS3_1"/>
    <property type="match status" value="1"/>
</dbReference>
<feature type="domain" description="PKS/mFAS DH" evidence="8">
    <location>
        <begin position="1301"/>
        <end position="1604"/>
    </location>
</feature>
<dbReference type="Gene3D" id="3.40.366.10">
    <property type="entry name" value="Malonyl-Coenzyme A Acyl Carrier Protein, domain 2"/>
    <property type="match status" value="1"/>
</dbReference>
<dbReference type="InterPro" id="IPR016036">
    <property type="entry name" value="Malonyl_transacylase_ACP-bd"/>
</dbReference>
<keyword evidence="3" id="KW-0808">Transferase</keyword>
<dbReference type="InterPro" id="IPR030918">
    <property type="entry name" value="PT_fungal_PKS"/>
</dbReference>
<dbReference type="InterPro" id="IPR036736">
    <property type="entry name" value="ACP-like_sf"/>
</dbReference>
<dbReference type="Pfam" id="PF00698">
    <property type="entry name" value="Acyl_transf_1"/>
    <property type="match status" value="1"/>
</dbReference>
<dbReference type="InterPro" id="IPR020841">
    <property type="entry name" value="PKS_Beta-ketoAc_synthase_dom"/>
</dbReference>
<dbReference type="InterPro" id="IPR049900">
    <property type="entry name" value="PKS_mFAS_DH"/>
</dbReference>
<evidence type="ECO:0000259" key="7">
    <source>
        <dbReference type="PROSITE" id="PS52004"/>
    </source>
</evidence>
<evidence type="ECO:0000256" key="1">
    <source>
        <dbReference type="ARBA" id="ARBA00022450"/>
    </source>
</evidence>
<dbReference type="SUPFAM" id="SSF55048">
    <property type="entry name" value="Probable ACP-binding domain of malonyl-CoA ACP transacylase"/>
    <property type="match status" value="1"/>
</dbReference>
<dbReference type="Gene3D" id="1.10.1200.10">
    <property type="entry name" value="ACP-like"/>
    <property type="match status" value="1"/>
</dbReference>
<dbReference type="InterPro" id="IPR014031">
    <property type="entry name" value="Ketoacyl_synth_C"/>
</dbReference>
<dbReference type="Pfam" id="PF22621">
    <property type="entry name" value="CurL-like_PKS_C"/>
    <property type="match status" value="1"/>
</dbReference>
<evidence type="ECO:0000313" key="9">
    <source>
        <dbReference type="EMBL" id="KAH8703676.1"/>
    </source>
</evidence>
<evidence type="ECO:0000256" key="5">
    <source>
        <dbReference type="SAM" id="MobiDB-lite"/>
    </source>
</evidence>
<proteinExistence type="predicted"/>
<dbReference type="PANTHER" id="PTHR43775">
    <property type="entry name" value="FATTY ACID SYNTHASE"/>
    <property type="match status" value="1"/>
</dbReference>
<dbReference type="CDD" id="cd00833">
    <property type="entry name" value="PKS"/>
    <property type="match status" value="1"/>
</dbReference>
<feature type="domain" description="Ketosynthase family 3 (KS3)" evidence="7">
    <location>
        <begin position="390"/>
        <end position="818"/>
    </location>
</feature>
<feature type="region of interest" description="C-terminal hotdog fold" evidence="4">
    <location>
        <begin position="1458"/>
        <end position="1604"/>
    </location>
</feature>
<dbReference type="PROSITE" id="PS52019">
    <property type="entry name" value="PKS_MFAS_DH"/>
    <property type="match status" value="1"/>
</dbReference>
<sequence>MTRAKIIYLSGEIPQGDPEGDQRTLFRKLHLLSKERNHPILASALEAITIAVKQECRRLEKSQREFIPTFESVLDLTDSVIELRKTPLGGAIERVLVLVFQLGIFIAYHEAHPLEYDFRSENAVLIGRGPGLLSGAAIALSPSPLLLPVMAAEITKVTFRFGLIVDQVCRSLEVSPNEINAEGAWVYCAHGADLKESQQAVADFNAKKAYPEASMVTVFNTDDKSVSIGGPPSTLRSLFSESEFFKHTKNVPMRKVQGMWHTNKAYGPEHIKQIVEGITVNSQLCFPIFSPVTGRPFEATDGTSLLLEMMTEILTQSIRWDQTIDGVSARLKRLSPDEAQLWSLQPSHYMESVLERWSTELPATTLEHQTMMPAVISLNLEQSPPRDAKAAKIAVIGTACRFPGGADDTEKFWELLVQGRDVHSPVPADRFDVASHVDPTGEKSNTSKTPYGCFVDNPGLFDALFFGMSPREAEQTDPMQRLALVTACEALESAGYVHSRGIHQRRVGTFYGCASDDYREVNSGQDIGTYFIPGGCRAFGPGRINYFLKFWGPSYSIDTACSSSLAAIQAACSSLWSGDIDMAITGGMNIITNSDVSAGLSKGHFLSPTGGCKTWDEGADGYCRADGVGSIVLKRLEDAEADNDNILAVVLAAGTDHSAEAVSITHPHDLAQAHLYNQMVKRAGIDPLSVGYVEFHGTGTIAGDPTEMRSVTSVFANGQPRTTSLHIGSVKSNVGHGEAAAGIMSFIKTILVFQKSVIPPHVGIKTRLNPALPKDLDKKGVVIPFTATPWERRSDQKRLAMVNNFGAAGGNTAMILEEATPRPTVGNDTRPTHPIIISAKTPFSLQENLRRLVAFIETRPDVSIADLSYTLSARKNHYNYRVSVLASSLTEAATLLRPHIETALDHLPTSSKQAPVAFAFTGQGTFYIGIGAQLYRDSRPFREQLDRLDGIGRRQKFPSFLPIIKSTCNVEDVPIVSMHLAIVCVEIALTRLWALFGVKPSVVIGHSLGEYAALNAACVFSDSDTVFLVGTRAALLETKCTPATHGMLSVRASHENVVKAADGIPFEVACINGPEETVLGGALADLDDLATVLGKAGYRTIRLNVPHAYHTSQMEVLVNDFVKLTQAVVCKPPRIPVISPLYSKVLTSEIDVTYLAKATRDTVDYVGGLNAAWTSGVLSKSSLWIEIGHHPCCVSFIAKTLSDTRLTCPTLNRDQDNWTTLGKALTALYNAGLTIDWTEYHLPFEQALRLVDTPTYAWDNKNYWIQYSGDWNLTKGRALSDPNFTKALTQTVKGFRTTSIHEICSENYTESLAQLVTESDMTDPALKDVIDGHAMNNYGVASSFLHADMAFTVAKRILDKGLPNSANIGINVADFEYHEPVVKHRSPTEAQPIVVSAEADLEKGQAHIKWYNPAKGLWYCHASIFYEDPSSWLSTWSRSAGLVTSRIAALNDLAASGNADRLTTSLAYSLFGKLVGYSDMYRTMKSVILNKDEAVAEVEFPADTAGSWTVPPHFIDGCVSLSGFILNGGTHFDNTKYFYITPSWKSMRFAKPLAPGGRYLAYVRMVPADNNHDFVGDVYILQGDEIVGVVEAIVFTQWPRIMLDRFFRPPATKGASQAPDVSHVALPLTSLGSSAIMSKTQSVQPSPFVGNPKFGTGLLTPPSPARSVQAQESKDDSNTIASDSVVRAFEIIAEELAIDVRMLTDDANISDFGLDSLMSLVLSQRLREELKTEIRDAFFLEVSTFGDLKTLLG</sequence>
<dbReference type="InterPro" id="IPR042104">
    <property type="entry name" value="PKS_dehydratase_sf"/>
</dbReference>
<dbReference type="InterPro" id="IPR016039">
    <property type="entry name" value="Thiolase-like"/>
</dbReference>
<dbReference type="Gene3D" id="3.30.70.3290">
    <property type="match status" value="1"/>
</dbReference>
<evidence type="ECO:0000256" key="3">
    <source>
        <dbReference type="ARBA" id="ARBA00022679"/>
    </source>
</evidence>
<evidence type="ECO:0000256" key="4">
    <source>
        <dbReference type="PROSITE-ProRule" id="PRU01363"/>
    </source>
</evidence>
<dbReference type="Proteomes" id="UP001201262">
    <property type="component" value="Unassembled WGS sequence"/>
</dbReference>
<dbReference type="PROSITE" id="PS52004">
    <property type="entry name" value="KS3_2"/>
    <property type="match status" value="1"/>
</dbReference>
<accession>A0AAD4KY29</accession>
<keyword evidence="2" id="KW-0597">Phosphoprotein</keyword>
<dbReference type="InterPro" id="IPR018201">
    <property type="entry name" value="Ketoacyl_synth_AS"/>
</dbReference>
<gene>
    <name evidence="9" type="ORF">BGW36DRAFT_423228</name>
</gene>
<feature type="active site" description="Proton donor; for dehydratase activity" evidence="4">
    <location>
        <position position="1516"/>
    </location>
</feature>
<dbReference type="SUPFAM" id="SSF52151">
    <property type="entry name" value="FabD/lysophospholipase-like"/>
    <property type="match status" value="1"/>
</dbReference>
<dbReference type="PANTHER" id="PTHR43775:SF37">
    <property type="entry name" value="SI:DKEY-61P9.11"/>
    <property type="match status" value="1"/>
</dbReference>
<dbReference type="Pfam" id="PF00109">
    <property type="entry name" value="ketoacyl-synt"/>
    <property type="match status" value="1"/>
</dbReference>
<dbReference type="InterPro" id="IPR014030">
    <property type="entry name" value="Ketoacyl_synth_N"/>
</dbReference>
<feature type="region of interest" description="Disordered" evidence="5">
    <location>
        <begin position="1660"/>
        <end position="1679"/>
    </location>
</feature>
<feature type="active site" description="Proton acceptor; for dehydratase activity" evidence="4">
    <location>
        <position position="1333"/>
    </location>
</feature>
<keyword evidence="10" id="KW-1185">Reference proteome</keyword>
<dbReference type="Pfam" id="PF00550">
    <property type="entry name" value="PP-binding"/>
    <property type="match status" value="1"/>
</dbReference>
<comment type="caution">
    <text evidence="9">The sequence shown here is derived from an EMBL/GenBank/DDBJ whole genome shotgun (WGS) entry which is preliminary data.</text>
</comment>
<dbReference type="InterPro" id="IPR014043">
    <property type="entry name" value="Acyl_transferase_dom"/>
</dbReference>
<dbReference type="InterPro" id="IPR032088">
    <property type="entry name" value="SAT"/>
</dbReference>
<dbReference type="Gene3D" id="3.40.47.10">
    <property type="match status" value="1"/>
</dbReference>
<dbReference type="SMART" id="SM00825">
    <property type="entry name" value="PKS_KS"/>
    <property type="match status" value="1"/>
</dbReference>
<dbReference type="Pfam" id="PF16073">
    <property type="entry name" value="SAT"/>
    <property type="match status" value="1"/>
</dbReference>
<evidence type="ECO:0000256" key="2">
    <source>
        <dbReference type="ARBA" id="ARBA00022553"/>
    </source>
</evidence>
<dbReference type="GO" id="GO:0004312">
    <property type="term" value="F:fatty acid synthase activity"/>
    <property type="evidence" value="ECO:0007669"/>
    <property type="project" value="TreeGrafter"/>
</dbReference>
<keyword evidence="1" id="KW-0596">Phosphopantetheine</keyword>
<dbReference type="SUPFAM" id="SSF47336">
    <property type="entry name" value="ACP-like"/>
    <property type="match status" value="1"/>
</dbReference>
<feature type="region of interest" description="N-terminal hotdog fold" evidence="4">
    <location>
        <begin position="1301"/>
        <end position="1433"/>
    </location>
</feature>
<dbReference type="GO" id="GO:0006633">
    <property type="term" value="P:fatty acid biosynthetic process"/>
    <property type="evidence" value="ECO:0007669"/>
    <property type="project" value="InterPro"/>
</dbReference>
<dbReference type="Pfam" id="PF02801">
    <property type="entry name" value="Ketoacyl-synt_C"/>
    <property type="match status" value="1"/>
</dbReference>
<dbReference type="SMART" id="SM00827">
    <property type="entry name" value="PKS_AT"/>
    <property type="match status" value="1"/>
</dbReference>
<dbReference type="InterPro" id="IPR050091">
    <property type="entry name" value="PKS_NRPS_Biosynth_Enz"/>
</dbReference>
<dbReference type="SUPFAM" id="SSF53901">
    <property type="entry name" value="Thiolase-like"/>
    <property type="match status" value="1"/>
</dbReference>
<dbReference type="InterPro" id="IPR009081">
    <property type="entry name" value="PP-bd_ACP"/>
</dbReference>
<dbReference type="PROSITE" id="PS50075">
    <property type="entry name" value="CARRIER"/>
    <property type="match status" value="1"/>
</dbReference>
<organism evidence="9 10">
    <name type="scientific">Talaromyces proteolyticus</name>
    <dbReference type="NCBI Taxonomy" id="1131652"/>
    <lineage>
        <taxon>Eukaryota</taxon>
        <taxon>Fungi</taxon>
        <taxon>Dikarya</taxon>
        <taxon>Ascomycota</taxon>
        <taxon>Pezizomycotina</taxon>
        <taxon>Eurotiomycetes</taxon>
        <taxon>Eurotiomycetidae</taxon>
        <taxon>Eurotiales</taxon>
        <taxon>Trichocomaceae</taxon>
        <taxon>Talaromyces</taxon>
        <taxon>Talaromyces sect. Bacilispori</taxon>
    </lineage>
</organism>
<feature type="domain" description="Carrier" evidence="6">
    <location>
        <begin position="1679"/>
        <end position="1753"/>
    </location>
</feature>
<name>A0AAD4KY29_9EURO</name>
<dbReference type="GO" id="GO:0004315">
    <property type="term" value="F:3-oxoacyl-[acyl-carrier-protein] synthase activity"/>
    <property type="evidence" value="ECO:0007669"/>
    <property type="project" value="InterPro"/>
</dbReference>
<dbReference type="InterPro" id="IPR001227">
    <property type="entry name" value="Ac_transferase_dom_sf"/>
</dbReference>
<dbReference type="RefSeq" id="XP_046076694.1">
    <property type="nucleotide sequence ID" value="XM_046219807.1"/>
</dbReference>
<reference evidence="9" key="1">
    <citation type="submission" date="2021-12" db="EMBL/GenBank/DDBJ databases">
        <title>Convergent genome expansion in fungi linked to evolution of root-endophyte symbiosis.</title>
        <authorList>
            <consortium name="DOE Joint Genome Institute"/>
            <person name="Ke Y.-H."/>
            <person name="Bonito G."/>
            <person name="Liao H.-L."/>
            <person name="Looney B."/>
            <person name="Rojas-Flechas A."/>
            <person name="Nash J."/>
            <person name="Hameed K."/>
            <person name="Schadt C."/>
            <person name="Martin F."/>
            <person name="Crous P.W."/>
            <person name="Miettinen O."/>
            <person name="Magnuson J.K."/>
            <person name="Labbe J."/>
            <person name="Jacobson D."/>
            <person name="Doktycz M.J."/>
            <person name="Veneault-Fourrey C."/>
            <person name="Kuo A."/>
            <person name="Mondo S."/>
            <person name="Calhoun S."/>
            <person name="Riley R."/>
            <person name="Ohm R."/>
            <person name="LaButti K."/>
            <person name="Andreopoulos B."/>
            <person name="Pangilinan J."/>
            <person name="Nolan M."/>
            <person name="Tritt A."/>
            <person name="Clum A."/>
            <person name="Lipzen A."/>
            <person name="Daum C."/>
            <person name="Barry K."/>
            <person name="Grigoriev I.V."/>
            <person name="Vilgalys R."/>
        </authorList>
    </citation>
    <scope>NUCLEOTIDE SEQUENCE</scope>
    <source>
        <strain evidence="9">PMI_201</strain>
    </source>
</reference>
<protein>
    <submittedName>
        <fullName evidence="9">Polyketide synthase</fullName>
    </submittedName>
</protein>
<dbReference type="GeneID" id="70250094"/>